<sequence>MTLPSGVVPPSANVGFSLQSASDSKTPSRPNTLDSLRIIPDTGETRASAATPRSVLLVLMIMSTSRHDLSSRKLYSSSSRTIGSKGQKSNELFAKRRKRT</sequence>
<protein>
    <submittedName>
        <fullName evidence="2">Uncharacterized protein</fullName>
    </submittedName>
</protein>
<gene>
    <name evidence="2" type="ORF">A7U60_g3202</name>
</gene>
<accession>A0A9Q5I0X4</accession>
<dbReference type="AlphaFoldDB" id="A0A9Q5I0X4"/>
<keyword evidence="3" id="KW-1185">Reference proteome</keyword>
<name>A0A9Q5I0X4_SANBA</name>
<feature type="region of interest" description="Disordered" evidence="1">
    <location>
        <begin position="1"/>
        <end position="47"/>
    </location>
</feature>
<dbReference type="EMBL" id="LNZH02000152">
    <property type="protein sequence ID" value="OCB89604.1"/>
    <property type="molecule type" value="Genomic_DNA"/>
</dbReference>
<dbReference type="Proteomes" id="UP000757232">
    <property type="component" value="Unassembled WGS sequence"/>
</dbReference>
<organism evidence="2 3">
    <name type="scientific">Sanghuangporus baumii</name>
    <name type="common">Phellinus baumii</name>
    <dbReference type="NCBI Taxonomy" id="108892"/>
    <lineage>
        <taxon>Eukaryota</taxon>
        <taxon>Fungi</taxon>
        <taxon>Dikarya</taxon>
        <taxon>Basidiomycota</taxon>
        <taxon>Agaricomycotina</taxon>
        <taxon>Agaricomycetes</taxon>
        <taxon>Hymenochaetales</taxon>
        <taxon>Hymenochaetaceae</taxon>
        <taxon>Sanghuangporus</taxon>
    </lineage>
</organism>
<feature type="region of interest" description="Disordered" evidence="1">
    <location>
        <begin position="67"/>
        <end position="100"/>
    </location>
</feature>
<evidence type="ECO:0000313" key="2">
    <source>
        <dbReference type="EMBL" id="OCB89604.1"/>
    </source>
</evidence>
<evidence type="ECO:0000313" key="3">
    <source>
        <dbReference type="Proteomes" id="UP000757232"/>
    </source>
</evidence>
<proteinExistence type="predicted"/>
<feature type="compositionally biased region" description="Polar residues" evidence="1">
    <location>
        <begin position="14"/>
        <end position="34"/>
    </location>
</feature>
<comment type="caution">
    <text evidence="2">The sequence shown here is derived from an EMBL/GenBank/DDBJ whole genome shotgun (WGS) entry which is preliminary data.</text>
</comment>
<feature type="compositionally biased region" description="Polar residues" evidence="1">
    <location>
        <begin position="81"/>
        <end position="90"/>
    </location>
</feature>
<reference evidence="2" key="1">
    <citation type="submission" date="2016-06" db="EMBL/GenBank/DDBJ databases">
        <title>Draft Genome sequence of the fungus Inonotus baumii.</title>
        <authorList>
            <person name="Zhu H."/>
            <person name="Lin W."/>
        </authorList>
    </citation>
    <scope>NUCLEOTIDE SEQUENCE</scope>
    <source>
        <strain evidence="2">821</strain>
    </source>
</reference>
<evidence type="ECO:0000256" key="1">
    <source>
        <dbReference type="SAM" id="MobiDB-lite"/>
    </source>
</evidence>